<dbReference type="GO" id="GO:0003723">
    <property type="term" value="F:RNA binding"/>
    <property type="evidence" value="ECO:0007669"/>
    <property type="project" value="InterPro"/>
</dbReference>
<evidence type="ECO:0000313" key="4">
    <source>
        <dbReference type="Proteomes" id="UP001154420"/>
    </source>
</evidence>
<dbReference type="GO" id="GO:0006260">
    <property type="term" value="P:DNA replication"/>
    <property type="evidence" value="ECO:0007669"/>
    <property type="project" value="InterPro"/>
</dbReference>
<proteinExistence type="predicted"/>
<dbReference type="AlphaFoldDB" id="A0A9X5GS46"/>
<evidence type="ECO:0000259" key="2">
    <source>
        <dbReference type="Pfam" id="PF01719"/>
    </source>
</evidence>
<dbReference type="Proteomes" id="UP001154420">
    <property type="component" value="Unassembled WGS sequence"/>
</dbReference>
<feature type="domain" description="Helicase superfamily 3 single-stranded DNA/RNA virus" evidence="1">
    <location>
        <begin position="253"/>
        <end position="312"/>
    </location>
</feature>
<protein>
    <submittedName>
        <fullName evidence="3">Replication protein</fullName>
    </submittedName>
</protein>
<dbReference type="EMBL" id="QZDT01000010">
    <property type="protein sequence ID" value="NBJ92620.1"/>
    <property type="molecule type" value="Genomic_DNA"/>
</dbReference>
<accession>A0A9X5GS46</accession>
<dbReference type="GO" id="GO:0005727">
    <property type="term" value="C:extrachromosomal circular DNA"/>
    <property type="evidence" value="ECO:0007669"/>
    <property type="project" value="InterPro"/>
</dbReference>
<dbReference type="InterPro" id="IPR002631">
    <property type="entry name" value="Plasmid_rep_OBD"/>
</dbReference>
<dbReference type="Gene3D" id="3.40.1310.30">
    <property type="match status" value="1"/>
</dbReference>
<dbReference type="Gene3D" id="3.40.50.300">
    <property type="entry name" value="P-loop containing nucleotide triphosphate hydrolases"/>
    <property type="match status" value="1"/>
</dbReference>
<gene>
    <name evidence="3" type="ORF">D5281_08430</name>
</gene>
<evidence type="ECO:0000313" key="3">
    <source>
        <dbReference type="EMBL" id="NBJ92620.1"/>
    </source>
</evidence>
<dbReference type="InterPro" id="IPR027417">
    <property type="entry name" value="P-loop_NTPase"/>
</dbReference>
<dbReference type="GO" id="GO:0003724">
    <property type="term" value="F:RNA helicase activity"/>
    <property type="evidence" value="ECO:0007669"/>
    <property type="project" value="InterPro"/>
</dbReference>
<sequence length="365" mass="41237">MSVPIYPQPLYFAVFGLVIPRQTVSVTVPKNKKKHSEINKRSNTVISKNQTLRVMYEQQLAHLSVNSMDGLIKLIENKLRPKRYAVILHDKDTDEKGKPAEAHIHLMLSFENARSINSVAKLLGYKAQYIEAWKGDSNNGYAYLIHATDNARTKHQYAISEVTANFDYSTLMKKVTAEVKKADTYGDAAKIKTFLNLLYIGAISKSEVEKQLSGAQYAKAKKQIEDVYAKYLKNHAEEWRKQMIESGKAIRVIWMYGKTGTGKTSFAKEYAKKAGNGQPFYVAGSSRDMFQSYKGEHIIILDELRAQSIPYNDLLRVLDPFGIGAQVYAPSRFYDKALAADLIIITTPTTRLIFTMKFLGINPTL</sequence>
<dbReference type="GO" id="GO:0003916">
    <property type="term" value="F:DNA topoisomerase activity"/>
    <property type="evidence" value="ECO:0007669"/>
    <property type="project" value="InterPro"/>
</dbReference>
<dbReference type="SUPFAM" id="SSF52540">
    <property type="entry name" value="P-loop containing nucleoside triphosphate hydrolases"/>
    <property type="match status" value="1"/>
</dbReference>
<name>A0A9X5GS46_9FIRM</name>
<dbReference type="InterPro" id="IPR000605">
    <property type="entry name" value="Helicase_SF3_ssDNA/RNA_vir"/>
</dbReference>
<comment type="caution">
    <text evidence="3">The sequence shown here is derived from an EMBL/GenBank/DDBJ whole genome shotgun (WGS) entry which is preliminary data.</text>
</comment>
<feature type="domain" description="Plasmid replication protein origin binding" evidence="2">
    <location>
        <begin position="84"/>
        <end position="167"/>
    </location>
</feature>
<dbReference type="Pfam" id="PF01719">
    <property type="entry name" value="Rep_OBD"/>
    <property type="match status" value="1"/>
</dbReference>
<keyword evidence="4" id="KW-1185">Reference proteome</keyword>
<organism evidence="3 4">
    <name type="scientific">Parablautia muri</name>
    <dbReference type="NCBI Taxonomy" id="2320879"/>
    <lineage>
        <taxon>Bacteria</taxon>
        <taxon>Bacillati</taxon>
        <taxon>Bacillota</taxon>
        <taxon>Clostridia</taxon>
        <taxon>Lachnospirales</taxon>
        <taxon>Lachnospiraceae</taxon>
        <taxon>Parablautia</taxon>
    </lineage>
</organism>
<reference evidence="3" key="1">
    <citation type="submission" date="2018-09" db="EMBL/GenBank/DDBJ databases">
        <title>Murine metabolic-syndrome-specific gut microbial biobank.</title>
        <authorList>
            <person name="Liu C."/>
        </authorList>
    </citation>
    <scope>NUCLEOTIDE SEQUENCE</scope>
    <source>
        <strain evidence="3">D42-62</strain>
    </source>
</reference>
<dbReference type="GO" id="GO:0003677">
    <property type="term" value="F:DNA binding"/>
    <property type="evidence" value="ECO:0007669"/>
    <property type="project" value="InterPro"/>
</dbReference>
<evidence type="ECO:0000259" key="1">
    <source>
        <dbReference type="Pfam" id="PF00910"/>
    </source>
</evidence>
<dbReference type="Pfam" id="PF00910">
    <property type="entry name" value="RNA_helicase"/>
    <property type="match status" value="1"/>
</dbReference>